<gene>
    <name evidence="1" type="ORF">ACFSFW_17210</name>
</gene>
<dbReference type="EMBL" id="JBHUEK010000025">
    <property type="protein sequence ID" value="MFD1780407.1"/>
    <property type="molecule type" value="Genomic_DNA"/>
</dbReference>
<dbReference type="RefSeq" id="WP_388040062.1">
    <property type="nucleotide sequence ID" value="NZ_JBHUEK010000025.1"/>
</dbReference>
<dbReference type="Pfam" id="PF17261">
    <property type="entry name" value="DUF5327"/>
    <property type="match status" value="1"/>
</dbReference>
<dbReference type="InterPro" id="IPR035218">
    <property type="entry name" value="DUF5327"/>
</dbReference>
<proteinExistence type="predicted"/>
<sequence>MNISLNKILDKMQQEVLRAKSEESEQKVRERLMAIRTLCDLVLDEAPAEVKRVDAVPVQPVRQVVQTIPTMPQTTTIQNTTKLEEDDANGDSLFDF</sequence>
<keyword evidence="2" id="KW-1185">Reference proteome</keyword>
<evidence type="ECO:0000313" key="1">
    <source>
        <dbReference type="EMBL" id="MFD1780407.1"/>
    </source>
</evidence>
<name>A0ABW4MR26_9BACI</name>
<protein>
    <submittedName>
        <fullName evidence="1">YwdI family protein</fullName>
    </submittedName>
</protein>
<organism evidence="1 2">
    <name type="scientific">Fredinandcohnia salidurans</name>
    <dbReference type="NCBI Taxonomy" id="2595041"/>
    <lineage>
        <taxon>Bacteria</taxon>
        <taxon>Bacillati</taxon>
        <taxon>Bacillota</taxon>
        <taxon>Bacilli</taxon>
        <taxon>Bacillales</taxon>
        <taxon>Bacillaceae</taxon>
        <taxon>Fredinandcohnia</taxon>
    </lineage>
</organism>
<accession>A0ABW4MR26</accession>
<evidence type="ECO:0000313" key="2">
    <source>
        <dbReference type="Proteomes" id="UP001597227"/>
    </source>
</evidence>
<dbReference type="Proteomes" id="UP001597227">
    <property type="component" value="Unassembled WGS sequence"/>
</dbReference>
<reference evidence="2" key="1">
    <citation type="journal article" date="2019" name="Int. J. Syst. Evol. Microbiol.">
        <title>The Global Catalogue of Microorganisms (GCM) 10K type strain sequencing project: providing services to taxonomists for standard genome sequencing and annotation.</title>
        <authorList>
            <consortium name="The Broad Institute Genomics Platform"/>
            <consortium name="The Broad Institute Genome Sequencing Center for Infectious Disease"/>
            <person name="Wu L."/>
            <person name="Ma J."/>
        </authorList>
    </citation>
    <scope>NUCLEOTIDE SEQUENCE [LARGE SCALE GENOMIC DNA]</scope>
    <source>
        <strain evidence="2">CCUG 15531</strain>
    </source>
</reference>
<comment type="caution">
    <text evidence="1">The sequence shown here is derived from an EMBL/GenBank/DDBJ whole genome shotgun (WGS) entry which is preliminary data.</text>
</comment>